<organism evidence="2 3">
    <name type="scientific">Sorangium cellulosum</name>
    <name type="common">Polyangium cellulosum</name>
    <dbReference type="NCBI Taxonomy" id="56"/>
    <lineage>
        <taxon>Bacteria</taxon>
        <taxon>Pseudomonadati</taxon>
        <taxon>Myxococcota</taxon>
        <taxon>Polyangia</taxon>
        <taxon>Polyangiales</taxon>
        <taxon>Polyangiaceae</taxon>
        <taxon>Sorangium</taxon>
    </lineage>
</organism>
<dbReference type="Pfam" id="PF21607">
    <property type="entry name" value="FabD_helical_ins"/>
    <property type="match status" value="1"/>
</dbReference>
<dbReference type="Gene3D" id="3.20.20.70">
    <property type="entry name" value="Aldolase class I"/>
    <property type="match status" value="1"/>
</dbReference>
<sequence length="461" mass="51519">MTTEHRRPSARITPERLGDPGFQKTYRVKYSYTAGAMYKGISSVALVVRMGKSMLLSFFGTGGLSLQETEAGILRIQSELSDGQPYGMNFLADPDDPEREIARANLYLKHGVRNIEASAFTQITPGLVRYRVSTLAANPDSSIHVPNRIIAKLSHPKVAEAFLSPPPEKLLAQLVSASLITEQHASMARRIPMADDICVEADSGGHTDKGVGWVLLPAIMHQRDEARAKHGYQRRVRVGLAGGIGTPQAAAGAFALGADFIGTGSINQCTVEAGTSDLVKELLQDMDIHDTAMIPAGDMFELGARAQVLRKGLLFPGRANRLYDLWRHHQSLDELDERTRAELEKNYFKRSLEQVYEDVRAYHLQRRPEEIHRAERDPKHKMALVFKWYFAHTSNLALRGVAERKVDFQIHCGPALGSFNRWVRGTRHESWRNRHVDDLAEMLMQQAAAALEQRLYACSVE</sequence>
<dbReference type="EC" id="1.13.12.16" evidence="2"/>
<evidence type="ECO:0000313" key="2">
    <source>
        <dbReference type="EMBL" id="AUX33063.1"/>
    </source>
</evidence>
<name>A0A4P2QU68_SORCE</name>
<dbReference type="InterPro" id="IPR014179">
    <property type="entry name" value="PfaD-like_TIM-barrel"/>
</dbReference>
<dbReference type="AlphaFoldDB" id="A0A4P2QU68"/>
<protein>
    <submittedName>
        <fullName evidence="2">2-nitropropane dioxygenase</fullName>
        <ecNumber evidence="2">1.13.12.16</ecNumber>
    </submittedName>
</protein>
<accession>A0A4P2QU68</accession>
<gene>
    <name evidence="2" type="ORF">SOCE836_052150</name>
</gene>
<dbReference type="CDD" id="cd04742">
    <property type="entry name" value="NPD_FabD"/>
    <property type="match status" value="1"/>
</dbReference>
<dbReference type="GO" id="GO:0051213">
    <property type="term" value="F:dioxygenase activity"/>
    <property type="evidence" value="ECO:0007669"/>
    <property type="project" value="UniProtKB-KW"/>
</dbReference>
<dbReference type="Proteomes" id="UP000295497">
    <property type="component" value="Chromosome"/>
</dbReference>
<dbReference type="PANTHER" id="PTHR32332:SF20">
    <property type="entry name" value="2-NITROPROPANE DIOXYGENASE-LIKE PROTEIN"/>
    <property type="match status" value="1"/>
</dbReference>
<proteinExistence type="predicted"/>
<dbReference type="NCBIfam" id="TIGR02814">
    <property type="entry name" value="pfaD_fam"/>
    <property type="match status" value="1"/>
</dbReference>
<dbReference type="GO" id="GO:0018580">
    <property type="term" value="F:nitronate monooxygenase activity"/>
    <property type="evidence" value="ECO:0007669"/>
    <property type="project" value="UniProtKB-EC"/>
</dbReference>
<dbReference type="InterPro" id="IPR013785">
    <property type="entry name" value="Aldolase_TIM"/>
</dbReference>
<keyword evidence="2" id="KW-0223">Dioxygenase</keyword>
<dbReference type="PANTHER" id="PTHR32332">
    <property type="entry name" value="2-NITROPROPANE DIOXYGENASE"/>
    <property type="match status" value="1"/>
</dbReference>
<feature type="domain" description="[Acyl-carrier-protein] S-malonyltransferase-like inserted helical" evidence="1">
    <location>
        <begin position="329"/>
        <end position="408"/>
    </location>
</feature>
<evidence type="ECO:0000313" key="3">
    <source>
        <dbReference type="Proteomes" id="UP000295497"/>
    </source>
</evidence>
<dbReference type="EMBL" id="CP012672">
    <property type="protein sequence ID" value="AUX33063.1"/>
    <property type="molecule type" value="Genomic_DNA"/>
</dbReference>
<reference evidence="2 3" key="1">
    <citation type="submission" date="2015-09" db="EMBL/GenBank/DDBJ databases">
        <title>Sorangium comparison.</title>
        <authorList>
            <person name="Zaburannyi N."/>
            <person name="Bunk B."/>
            <person name="Overmann J."/>
            <person name="Mueller R."/>
        </authorList>
    </citation>
    <scope>NUCLEOTIDE SEQUENCE [LARGE SCALE GENOMIC DNA]</scope>
    <source>
        <strain evidence="2 3">So ce836</strain>
    </source>
</reference>
<evidence type="ECO:0000259" key="1">
    <source>
        <dbReference type="Pfam" id="PF21607"/>
    </source>
</evidence>
<dbReference type="InterPro" id="IPR049489">
    <property type="entry name" value="FabD-like_helical_ins"/>
</dbReference>
<keyword evidence="2" id="KW-0560">Oxidoreductase</keyword>
<dbReference type="SUPFAM" id="SSF51395">
    <property type="entry name" value="FMN-linked oxidoreductases"/>
    <property type="match status" value="1"/>
</dbReference>